<reference evidence="2 3" key="1">
    <citation type="submission" date="2018-02" db="EMBL/GenBank/DDBJ databases">
        <title>The draft genome of Phyllobacterium sp. 1N-3.</title>
        <authorList>
            <person name="Liu L."/>
            <person name="Li L."/>
            <person name="Zhang X."/>
            <person name="Wang T."/>
            <person name="Liang L."/>
        </authorList>
    </citation>
    <scope>NUCLEOTIDE SEQUENCE [LARGE SCALE GENOMIC DNA]</scope>
    <source>
        <strain evidence="2 3">1N-3</strain>
    </source>
</reference>
<keyword evidence="1" id="KW-0238">DNA-binding</keyword>
<name>A0A2S9IK30_9HYPH</name>
<proteinExistence type="predicted"/>
<dbReference type="Gene3D" id="1.10.10.10">
    <property type="entry name" value="Winged helix-like DNA-binding domain superfamily/Winged helix DNA-binding domain"/>
    <property type="match status" value="1"/>
</dbReference>
<dbReference type="Pfam" id="PF02082">
    <property type="entry name" value="Rrf2"/>
    <property type="match status" value="1"/>
</dbReference>
<dbReference type="AlphaFoldDB" id="A0A2S9IK30"/>
<protein>
    <submittedName>
        <fullName evidence="2">Rrf2 family transcriptional regulator</fullName>
    </submittedName>
</protein>
<dbReference type="GO" id="GO:0005829">
    <property type="term" value="C:cytosol"/>
    <property type="evidence" value="ECO:0007669"/>
    <property type="project" value="TreeGrafter"/>
</dbReference>
<dbReference type="EMBL" id="PVBR01000028">
    <property type="protein sequence ID" value="PRD40891.1"/>
    <property type="molecule type" value="Genomic_DNA"/>
</dbReference>
<sequence length="145" mass="15544">MKLTVHTDYGLRVLMTLAVMDGRLVTIDDLARRHRVSKNHLMKVVQTLVGLGLVKTVRGRGGGLMLAKAPEDIRMGAVVQALETDMALVSCLGNGPSECVLIGACRLTAALQRALGSFIAELDRLSLSDLVAKPQGIRQRLALTA</sequence>
<dbReference type="PANTHER" id="PTHR33221:SF4">
    <property type="entry name" value="HTH-TYPE TRANSCRIPTIONAL REPRESSOR NSRR"/>
    <property type="match status" value="1"/>
</dbReference>
<dbReference type="Proteomes" id="UP000239434">
    <property type="component" value="Unassembled WGS sequence"/>
</dbReference>
<dbReference type="PROSITE" id="PS51197">
    <property type="entry name" value="HTH_RRF2_2"/>
    <property type="match status" value="1"/>
</dbReference>
<accession>A0A2S9IK30</accession>
<evidence type="ECO:0000256" key="1">
    <source>
        <dbReference type="ARBA" id="ARBA00023125"/>
    </source>
</evidence>
<dbReference type="NCBIfam" id="TIGR00738">
    <property type="entry name" value="rrf2_super"/>
    <property type="match status" value="1"/>
</dbReference>
<dbReference type="InterPro" id="IPR036388">
    <property type="entry name" value="WH-like_DNA-bd_sf"/>
</dbReference>
<dbReference type="GO" id="GO:0003700">
    <property type="term" value="F:DNA-binding transcription factor activity"/>
    <property type="evidence" value="ECO:0007669"/>
    <property type="project" value="TreeGrafter"/>
</dbReference>
<dbReference type="InterPro" id="IPR000944">
    <property type="entry name" value="Tscrpt_reg_Rrf2"/>
</dbReference>
<comment type="caution">
    <text evidence="2">The sequence shown here is derived from an EMBL/GenBank/DDBJ whole genome shotgun (WGS) entry which is preliminary data.</text>
</comment>
<dbReference type="SUPFAM" id="SSF46785">
    <property type="entry name" value="Winged helix' DNA-binding domain"/>
    <property type="match status" value="1"/>
</dbReference>
<organism evidence="2 3">
    <name type="scientific">Phyllobacterium phragmitis</name>
    <dbReference type="NCBI Taxonomy" id="2670329"/>
    <lineage>
        <taxon>Bacteria</taxon>
        <taxon>Pseudomonadati</taxon>
        <taxon>Pseudomonadota</taxon>
        <taxon>Alphaproteobacteria</taxon>
        <taxon>Hyphomicrobiales</taxon>
        <taxon>Phyllobacteriaceae</taxon>
        <taxon>Phyllobacterium</taxon>
    </lineage>
</organism>
<dbReference type="InterPro" id="IPR036390">
    <property type="entry name" value="WH_DNA-bd_sf"/>
</dbReference>
<evidence type="ECO:0000313" key="3">
    <source>
        <dbReference type="Proteomes" id="UP000239434"/>
    </source>
</evidence>
<evidence type="ECO:0000313" key="2">
    <source>
        <dbReference type="EMBL" id="PRD40891.1"/>
    </source>
</evidence>
<keyword evidence="3" id="KW-1185">Reference proteome</keyword>
<dbReference type="GO" id="GO:0003677">
    <property type="term" value="F:DNA binding"/>
    <property type="evidence" value="ECO:0007669"/>
    <property type="project" value="UniProtKB-KW"/>
</dbReference>
<dbReference type="RefSeq" id="WP_105745212.1">
    <property type="nucleotide sequence ID" value="NZ_PVBR01000028.1"/>
</dbReference>
<gene>
    <name evidence="2" type="ORF">C5748_24385</name>
</gene>
<dbReference type="PANTHER" id="PTHR33221">
    <property type="entry name" value="WINGED HELIX-TURN-HELIX TRANSCRIPTIONAL REGULATOR, RRF2 FAMILY"/>
    <property type="match status" value="1"/>
</dbReference>